<dbReference type="Proteomes" id="UP000003019">
    <property type="component" value="Unassembled WGS sequence"/>
</dbReference>
<evidence type="ECO:0000313" key="1">
    <source>
        <dbReference type="EMBL" id="EGY51817.1"/>
    </source>
</evidence>
<name>G4CK90_9NEIS</name>
<dbReference type="EMBL" id="AGAY01000069">
    <property type="protein sequence ID" value="EGY51817.1"/>
    <property type="molecule type" value="Genomic_DNA"/>
</dbReference>
<proteinExistence type="predicted"/>
<dbReference type="GO" id="GO:0043365">
    <property type="term" value="F:[formate-C-acetyltransferase]-activating enzyme activity"/>
    <property type="evidence" value="ECO:0007669"/>
    <property type="project" value="UniProtKB-EC"/>
</dbReference>
<evidence type="ECO:0000313" key="2">
    <source>
        <dbReference type="Proteomes" id="UP000003019"/>
    </source>
</evidence>
<sequence>MFYWVSDNSFPQGFPLFTFLALSGCEVHNCQGCHGFLLFLVPKNIIENIFLFLNH</sequence>
<comment type="caution">
    <text evidence="1">The sequence shown here is derived from an EMBL/GenBank/DDBJ whole genome shotgun (WGS) entry which is preliminary data.</text>
</comment>
<dbReference type="AlphaFoldDB" id="G4CK90"/>
<organism evidence="1 2">
    <name type="scientific">Neisseria shayeganii 871</name>
    <dbReference type="NCBI Taxonomy" id="1032488"/>
    <lineage>
        <taxon>Bacteria</taxon>
        <taxon>Pseudomonadati</taxon>
        <taxon>Pseudomonadota</taxon>
        <taxon>Betaproteobacteria</taxon>
        <taxon>Neisseriales</taxon>
        <taxon>Neisseriaceae</taxon>
        <taxon>Neisseria</taxon>
    </lineage>
</organism>
<keyword evidence="2" id="KW-1185">Reference proteome</keyword>
<accession>G4CK90</accession>
<reference evidence="1 2" key="1">
    <citation type="submission" date="2011-05" db="EMBL/GenBank/DDBJ databases">
        <authorList>
            <person name="Muzny D."/>
            <person name="Qin X."/>
            <person name="Deng J."/>
            <person name="Jiang H."/>
            <person name="Liu Y."/>
            <person name="Qu J."/>
            <person name="Song X.-Z."/>
            <person name="Zhang L."/>
            <person name="Thornton R."/>
            <person name="Coyle M."/>
            <person name="Francisco L."/>
            <person name="Jackson L."/>
            <person name="Javaid M."/>
            <person name="Korchina V."/>
            <person name="Kovar C."/>
            <person name="Mata R."/>
            <person name="Mathew T."/>
            <person name="Ngo R."/>
            <person name="Nguyen L."/>
            <person name="Nguyen N."/>
            <person name="Okwuonu G."/>
            <person name="Ongeri F."/>
            <person name="Pham C."/>
            <person name="Simmons D."/>
            <person name="Wilczek-Boney K."/>
            <person name="Hale W."/>
            <person name="Jakkamsetti A."/>
            <person name="Pham P."/>
            <person name="Ruth R."/>
            <person name="San Lucas F."/>
            <person name="Warren J."/>
            <person name="Zhang J."/>
            <person name="Zhao Z."/>
            <person name="Zhou C."/>
            <person name="Zhu D."/>
            <person name="Lee S."/>
            <person name="Bess C."/>
            <person name="Blankenburg K."/>
            <person name="Forbes L."/>
            <person name="Fu Q."/>
            <person name="Gubbala S."/>
            <person name="Hirani K."/>
            <person name="Jayaseelan J.C."/>
            <person name="Lara F."/>
            <person name="Munidasa M."/>
            <person name="Palculict T."/>
            <person name="Patil S."/>
            <person name="Pu L.-L."/>
            <person name="Saada N."/>
            <person name="Tang L."/>
            <person name="Weissenberger G."/>
            <person name="Zhu Y."/>
            <person name="Hemphill L."/>
            <person name="Shang Y."/>
            <person name="Youmans B."/>
            <person name="Ayvaz T."/>
            <person name="Ross M."/>
            <person name="Santibanez J."/>
            <person name="Aqrawi P."/>
            <person name="Gross S."/>
            <person name="Joshi V."/>
            <person name="Fowler G."/>
            <person name="Nazareth L."/>
            <person name="Reid J."/>
            <person name="Worley K."/>
            <person name="Petrosino J."/>
            <person name="Highlander S."/>
            <person name="Gibbs R."/>
        </authorList>
    </citation>
    <scope>NUCLEOTIDE SEQUENCE [LARGE SCALE GENOMIC DNA]</scope>
    <source>
        <strain evidence="1 2">871</strain>
    </source>
</reference>
<protein>
    <submittedName>
        <fullName evidence="1">Anaerobic ribonucleoside-triphosphate reductase activating protein</fullName>
        <ecNumber evidence="1">1.97.1.4</ecNumber>
    </submittedName>
</protein>
<keyword evidence="1" id="KW-0560">Oxidoreductase</keyword>
<dbReference type="STRING" id="1032488.HMPREF9371_2030"/>
<dbReference type="EC" id="1.97.1.4" evidence="1"/>
<dbReference type="HOGENOM" id="CLU_3027614_0_0_4"/>
<gene>
    <name evidence="1" type="ORF">HMPREF9371_2030</name>
</gene>